<protein>
    <submittedName>
        <fullName evidence="2">Uncharacterized protein</fullName>
    </submittedName>
</protein>
<evidence type="ECO:0000256" key="1">
    <source>
        <dbReference type="SAM" id="SignalP"/>
    </source>
</evidence>
<feature type="chain" id="PRO_5006682488" evidence="1">
    <location>
        <begin position="21"/>
        <end position="273"/>
    </location>
</feature>
<evidence type="ECO:0000313" key="3">
    <source>
        <dbReference type="Proteomes" id="UP000046176"/>
    </source>
</evidence>
<name>A0A0T7FS63_NEOGA</name>
<accession>A0A0T7FS63</accession>
<evidence type="ECO:0000313" key="2">
    <source>
        <dbReference type="EMBL" id="CDZ37813.1"/>
    </source>
</evidence>
<dbReference type="AlphaFoldDB" id="A0A0T7FS63"/>
<proteinExistence type="predicted"/>
<reference evidence="2 3" key="1">
    <citation type="submission" date="2014-08" db="EMBL/GenBank/DDBJ databases">
        <authorList>
            <person name="Chen Y.-H."/>
        </authorList>
    </citation>
    <scope>NUCLEOTIDE SEQUENCE [LARGE SCALE GENOMIC DNA]</scope>
</reference>
<keyword evidence="1" id="KW-0732">Signal</keyword>
<dbReference type="Proteomes" id="UP000046176">
    <property type="component" value="Unassembled WGS sequence"/>
</dbReference>
<feature type="signal peptide" evidence="1">
    <location>
        <begin position="1"/>
        <end position="20"/>
    </location>
</feature>
<dbReference type="EMBL" id="CCRH01000011">
    <property type="protein sequence ID" value="CDZ37813.1"/>
    <property type="molecule type" value="Genomic_DNA"/>
</dbReference>
<organism evidence="2 3">
    <name type="scientific">Neorhizobium galegae bv. officinalis</name>
    <dbReference type="NCBI Taxonomy" id="323656"/>
    <lineage>
        <taxon>Bacteria</taxon>
        <taxon>Pseudomonadati</taxon>
        <taxon>Pseudomonadota</taxon>
        <taxon>Alphaproteobacteria</taxon>
        <taxon>Hyphomicrobiales</taxon>
        <taxon>Rhizobiaceae</taxon>
        <taxon>Rhizobium/Agrobacterium group</taxon>
        <taxon>Neorhizobium</taxon>
    </lineage>
</organism>
<gene>
    <name evidence="2" type="ORF">NGAL_HAMBI1145_40540</name>
</gene>
<sequence>MRLWQACLMGLALVASPARADFLSWGVETVNDPFSGGQKVQASYSSSMRSGVFIICDTSASGMEVRVLAGWEYTADIEGMEPKGRFAVDGKIVGEAEGRTGAFGQNIAGASFTLDQPTARLLAAAMAKATSQIAVQDGISDRPQLLKPRGSTKAGQALSACLGKQGAAHEDAQEAGQVVTPPTVGDASENAKRYARFMALASAVEEKCKDYRMIPDAKRDNHLAPTEAQAAAALLGGEKTSAKAEVNGVSCAAGAALTARFTNLPYDAVWKAR</sequence>